<name>A0A7J7K939_BUGNE</name>
<dbReference type="EMBL" id="VXIV02000929">
    <property type="protein sequence ID" value="KAF6035152.1"/>
    <property type="molecule type" value="Genomic_DNA"/>
</dbReference>
<organism evidence="1 2">
    <name type="scientific">Bugula neritina</name>
    <name type="common">Brown bryozoan</name>
    <name type="synonym">Sertularia neritina</name>
    <dbReference type="NCBI Taxonomy" id="10212"/>
    <lineage>
        <taxon>Eukaryota</taxon>
        <taxon>Metazoa</taxon>
        <taxon>Spiralia</taxon>
        <taxon>Lophotrochozoa</taxon>
        <taxon>Bryozoa</taxon>
        <taxon>Gymnolaemata</taxon>
        <taxon>Cheilostomatida</taxon>
        <taxon>Flustrina</taxon>
        <taxon>Buguloidea</taxon>
        <taxon>Bugulidae</taxon>
        <taxon>Bugula</taxon>
    </lineage>
</organism>
<sequence length="75" mass="8504">MVALFIQVTCGGLDSPLVAPEHKTKLKLWWNVVPSAVNMLAPANVWALQHFKKAIEKCYTKATNVIKHYEIRTIQ</sequence>
<protein>
    <submittedName>
        <fullName evidence="1">Uncharacterized protein</fullName>
    </submittedName>
</protein>
<comment type="caution">
    <text evidence="1">The sequence shown here is derived from an EMBL/GenBank/DDBJ whole genome shotgun (WGS) entry which is preliminary data.</text>
</comment>
<dbReference type="Proteomes" id="UP000593567">
    <property type="component" value="Unassembled WGS sequence"/>
</dbReference>
<dbReference type="AlphaFoldDB" id="A0A7J7K939"/>
<keyword evidence="2" id="KW-1185">Reference proteome</keyword>
<accession>A0A7J7K939</accession>
<reference evidence="1" key="1">
    <citation type="submission" date="2020-06" db="EMBL/GenBank/DDBJ databases">
        <title>Draft genome of Bugula neritina, a colonial animal packing powerful symbionts and potential medicines.</title>
        <authorList>
            <person name="Rayko M."/>
        </authorList>
    </citation>
    <scope>NUCLEOTIDE SEQUENCE [LARGE SCALE GENOMIC DNA]</scope>
    <source>
        <strain evidence="1">Kwan_BN1</strain>
    </source>
</reference>
<evidence type="ECO:0000313" key="2">
    <source>
        <dbReference type="Proteomes" id="UP000593567"/>
    </source>
</evidence>
<gene>
    <name evidence="1" type="ORF">EB796_006538</name>
</gene>
<evidence type="ECO:0000313" key="1">
    <source>
        <dbReference type="EMBL" id="KAF6035152.1"/>
    </source>
</evidence>
<proteinExistence type="predicted"/>